<dbReference type="GO" id="GO:0006897">
    <property type="term" value="P:endocytosis"/>
    <property type="evidence" value="ECO:0007669"/>
    <property type="project" value="TreeGrafter"/>
</dbReference>
<keyword evidence="1" id="KW-1133">Transmembrane helix</keyword>
<name>A0AA36DA23_9BILA</name>
<dbReference type="Gene3D" id="1.25.10.10">
    <property type="entry name" value="Leucine-rich Repeat Variant"/>
    <property type="match status" value="1"/>
</dbReference>
<dbReference type="GO" id="GO:0005794">
    <property type="term" value="C:Golgi apparatus"/>
    <property type="evidence" value="ECO:0007669"/>
    <property type="project" value="TreeGrafter"/>
</dbReference>
<feature type="transmembrane region" description="Helical" evidence="1">
    <location>
        <begin position="59"/>
        <end position="76"/>
    </location>
</feature>
<keyword evidence="1" id="KW-0812">Transmembrane</keyword>
<dbReference type="PANTHER" id="PTHR21663:SF0">
    <property type="entry name" value="HEAT REPEAT-CONTAINING PROTEIN 5B"/>
    <property type="match status" value="1"/>
</dbReference>
<proteinExistence type="predicted"/>
<dbReference type="GO" id="GO:0008104">
    <property type="term" value="P:intracellular protein localization"/>
    <property type="evidence" value="ECO:0007669"/>
    <property type="project" value="TreeGrafter"/>
</dbReference>
<dbReference type="PANTHER" id="PTHR21663">
    <property type="entry name" value="HYPOTHETICAL HEAT DOMAIN-CONTAINING"/>
    <property type="match status" value="1"/>
</dbReference>
<evidence type="ECO:0000259" key="2">
    <source>
        <dbReference type="Pfam" id="PF10260"/>
    </source>
</evidence>
<dbReference type="GO" id="GO:0030139">
    <property type="term" value="C:endocytic vesicle"/>
    <property type="evidence" value="ECO:0007669"/>
    <property type="project" value="TreeGrafter"/>
</dbReference>
<dbReference type="InterPro" id="IPR040108">
    <property type="entry name" value="Laa1/Sip1/HEATR5"/>
</dbReference>
<dbReference type="InterPro" id="IPR011989">
    <property type="entry name" value="ARM-like"/>
</dbReference>
<sequence>MDKARERLAAFREAQAKQDKIVEPHPKVAEKVVQSRPVSSAPSWDLLDALPFRFWRSCYAARPGLTLIATSLTYVVGQGFFIWAHFGSVFFVFSALITICLGLGQRAEGELSAYSVFNENCERLPGQMTAEHFEPDELGLRNNMEASHSLLLNEDALKDLHEQRRPLFVYEWLRYLDKILPVTHNAELKSIQPKLIAQLHQRLQAGVGPPTRTLLAKCIAKTYSLGDIYSVTATMNLCNDLLESKEDSAQQLSVKMAALSVLGALYESLGRLAGASYQDLFNILTKWLSRAESQVRAEIMSMLAKMVKGLGTGGAKIHKDLYKLVKKYAEDRVMVVRVAAVECLTALVPVYVPMFTTDVEAMITLATKALDNSNYECRVALTPLIDRCINRLEHLRGYADALSGYSVGFLVKNYGVRMRPLVGSLRVRLYTLTSLLNPKCYETIFAPLLRELVADLTLSDNAQATYSTSLAVSLCTGAETTLLAPWYDSTDQSILENSMNASYNGSVGSPEFDSTSTVSSNAQSLSFCWPEPLPVEVRCVDLAVVNYGRVFPFISKKHQVQITEHFASVIKEQKNPQRQFVIQTNSICAIVSALRTISEHKGFRIEPETVTKTIFEFVRIGLMSAVPTIRCICAEAIGRLAQAVGDAQYVASVAQFCFGKLETVRDVPTRTGYSLVLGCLHKHVALTPKLCNVLANC</sequence>
<feature type="non-terminal residue" evidence="3">
    <location>
        <position position="1"/>
    </location>
</feature>
<reference evidence="3" key="1">
    <citation type="submission" date="2023-06" db="EMBL/GenBank/DDBJ databases">
        <authorList>
            <person name="Delattre M."/>
        </authorList>
    </citation>
    <scope>NUCLEOTIDE SEQUENCE</scope>
    <source>
        <strain evidence="3">AF72</strain>
    </source>
</reference>
<dbReference type="GO" id="GO:0016020">
    <property type="term" value="C:membrane"/>
    <property type="evidence" value="ECO:0007669"/>
    <property type="project" value="TreeGrafter"/>
</dbReference>
<dbReference type="AlphaFoldDB" id="A0AA36DA23"/>
<dbReference type="GO" id="GO:0005829">
    <property type="term" value="C:cytosol"/>
    <property type="evidence" value="ECO:0007669"/>
    <property type="project" value="GOC"/>
</dbReference>
<gene>
    <name evidence="3" type="ORF">MSPICULIGERA_LOCUS20650</name>
</gene>
<protein>
    <recommendedName>
        <fullName evidence="2">SAYSvFN domain-containing protein</fullName>
    </recommendedName>
</protein>
<dbReference type="InterPro" id="IPR019387">
    <property type="entry name" value="SAYSvFN_dom"/>
</dbReference>
<evidence type="ECO:0000313" key="3">
    <source>
        <dbReference type="EMBL" id="CAJ0582520.1"/>
    </source>
</evidence>
<comment type="caution">
    <text evidence="3">The sequence shown here is derived from an EMBL/GenBank/DDBJ whole genome shotgun (WGS) entry which is preliminary data.</text>
</comment>
<accession>A0AA36DA23</accession>
<keyword evidence="4" id="KW-1185">Reference proteome</keyword>
<dbReference type="EMBL" id="CATQJA010002664">
    <property type="protein sequence ID" value="CAJ0582520.1"/>
    <property type="molecule type" value="Genomic_DNA"/>
</dbReference>
<dbReference type="GO" id="GO:0042147">
    <property type="term" value="P:retrograde transport, endosome to Golgi"/>
    <property type="evidence" value="ECO:0007669"/>
    <property type="project" value="TreeGrafter"/>
</dbReference>
<dbReference type="Proteomes" id="UP001177023">
    <property type="component" value="Unassembled WGS sequence"/>
</dbReference>
<feature type="domain" description="SAYSvFN" evidence="2">
    <location>
        <begin position="72"/>
        <end position="135"/>
    </location>
</feature>
<keyword evidence="1" id="KW-0472">Membrane</keyword>
<dbReference type="InterPro" id="IPR016024">
    <property type="entry name" value="ARM-type_fold"/>
</dbReference>
<feature type="transmembrane region" description="Helical" evidence="1">
    <location>
        <begin position="82"/>
        <end position="104"/>
    </location>
</feature>
<organism evidence="3 4">
    <name type="scientific">Mesorhabditis spiculigera</name>
    <dbReference type="NCBI Taxonomy" id="96644"/>
    <lineage>
        <taxon>Eukaryota</taxon>
        <taxon>Metazoa</taxon>
        <taxon>Ecdysozoa</taxon>
        <taxon>Nematoda</taxon>
        <taxon>Chromadorea</taxon>
        <taxon>Rhabditida</taxon>
        <taxon>Rhabditina</taxon>
        <taxon>Rhabditomorpha</taxon>
        <taxon>Rhabditoidea</taxon>
        <taxon>Rhabditidae</taxon>
        <taxon>Mesorhabditinae</taxon>
        <taxon>Mesorhabditis</taxon>
    </lineage>
</organism>
<evidence type="ECO:0000256" key="1">
    <source>
        <dbReference type="SAM" id="Phobius"/>
    </source>
</evidence>
<dbReference type="Pfam" id="PF10260">
    <property type="entry name" value="SAYSvFN"/>
    <property type="match status" value="1"/>
</dbReference>
<dbReference type="SUPFAM" id="SSF48371">
    <property type="entry name" value="ARM repeat"/>
    <property type="match status" value="1"/>
</dbReference>
<evidence type="ECO:0000313" key="4">
    <source>
        <dbReference type="Proteomes" id="UP001177023"/>
    </source>
</evidence>